<sequence>SESVSAALAAGFYAQNVQQAAHLCANMGGDTDTIGSMACAIIGARDGLKSFDPETVDFLQQTNNINFTDLALRILSARESFKAE</sequence>
<organism evidence="2 3">
    <name type="scientific">Candidatus Avisuccinivibrio stercorigallinarum</name>
    <dbReference type="NCBI Taxonomy" id="2840704"/>
    <lineage>
        <taxon>Bacteria</taxon>
        <taxon>Pseudomonadati</taxon>
        <taxon>Pseudomonadota</taxon>
        <taxon>Gammaproteobacteria</taxon>
        <taxon>Aeromonadales</taxon>
        <taxon>Succinivibrionaceae</taxon>
        <taxon>Succinivibrionaceae incertae sedis</taxon>
        <taxon>Candidatus Avisuccinivibrio</taxon>
    </lineage>
</organism>
<protein>
    <submittedName>
        <fullName evidence="2">ADP-ribosylglycohydrolase family protein</fullName>
    </submittedName>
</protein>
<dbReference type="InterPro" id="IPR036705">
    <property type="entry name" value="Ribosyl_crysJ1_sf"/>
</dbReference>
<dbReference type="GO" id="GO:0046872">
    <property type="term" value="F:metal ion binding"/>
    <property type="evidence" value="ECO:0007669"/>
    <property type="project" value="UniProtKB-KW"/>
</dbReference>
<reference evidence="2" key="2">
    <citation type="journal article" date="2021" name="PeerJ">
        <title>Extensive microbial diversity within the chicken gut microbiome revealed by metagenomics and culture.</title>
        <authorList>
            <person name="Gilroy R."/>
            <person name="Ravi A."/>
            <person name="Getino M."/>
            <person name="Pursley I."/>
            <person name="Horton D.L."/>
            <person name="Alikhan N.F."/>
            <person name="Baker D."/>
            <person name="Gharbi K."/>
            <person name="Hall N."/>
            <person name="Watson M."/>
            <person name="Adriaenssens E.M."/>
            <person name="Foster-Nyarko E."/>
            <person name="Jarju S."/>
            <person name="Secka A."/>
            <person name="Antonio M."/>
            <person name="Oren A."/>
            <person name="Chaudhuri R.R."/>
            <person name="La Ragione R."/>
            <person name="Hildebrand F."/>
            <person name="Pallen M.J."/>
        </authorList>
    </citation>
    <scope>NUCLEOTIDE SEQUENCE</scope>
    <source>
        <strain evidence="2">17213</strain>
    </source>
</reference>
<feature type="binding site" evidence="1">
    <location>
        <position position="30"/>
    </location>
    <ligand>
        <name>Mg(2+)</name>
        <dbReference type="ChEBI" id="CHEBI:18420"/>
        <label>1</label>
    </ligand>
</feature>
<name>A0A9D9DBD3_9GAMM</name>
<feature type="binding site" evidence="1">
    <location>
        <position position="32"/>
    </location>
    <ligand>
        <name>Mg(2+)</name>
        <dbReference type="ChEBI" id="CHEBI:18420"/>
        <label>1</label>
    </ligand>
</feature>
<dbReference type="SUPFAM" id="SSF101478">
    <property type="entry name" value="ADP-ribosylglycohydrolase"/>
    <property type="match status" value="1"/>
</dbReference>
<gene>
    <name evidence="2" type="ORF">IAB19_05200</name>
</gene>
<dbReference type="Pfam" id="PF03747">
    <property type="entry name" value="ADP_ribosyl_GH"/>
    <property type="match status" value="1"/>
</dbReference>
<reference evidence="2" key="1">
    <citation type="submission" date="2020-10" db="EMBL/GenBank/DDBJ databases">
        <authorList>
            <person name="Gilroy R."/>
        </authorList>
    </citation>
    <scope>NUCLEOTIDE SEQUENCE</scope>
    <source>
        <strain evidence="2">17213</strain>
    </source>
</reference>
<dbReference type="AlphaFoldDB" id="A0A9D9DBD3"/>
<keyword evidence="1" id="KW-0479">Metal-binding</keyword>
<evidence type="ECO:0000313" key="2">
    <source>
        <dbReference type="EMBL" id="MBO8415757.1"/>
    </source>
</evidence>
<evidence type="ECO:0000313" key="3">
    <source>
        <dbReference type="Proteomes" id="UP000823631"/>
    </source>
</evidence>
<feature type="non-terminal residue" evidence="2">
    <location>
        <position position="1"/>
    </location>
</feature>
<feature type="binding site" evidence="1">
    <location>
        <position position="33"/>
    </location>
    <ligand>
        <name>Mg(2+)</name>
        <dbReference type="ChEBI" id="CHEBI:18420"/>
        <label>1</label>
    </ligand>
</feature>
<keyword evidence="1" id="KW-0460">Magnesium</keyword>
<dbReference type="EMBL" id="JADINH010000111">
    <property type="protein sequence ID" value="MBO8415757.1"/>
    <property type="molecule type" value="Genomic_DNA"/>
</dbReference>
<accession>A0A9D9DBD3</accession>
<dbReference type="Proteomes" id="UP000823631">
    <property type="component" value="Unassembled WGS sequence"/>
</dbReference>
<evidence type="ECO:0000256" key="1">
    <source>
        <dbReference type="PIRSR" id="PIRSR605502-1"/>
    </source>
</evidence>
<comment type="cofactor">
    <cofactor evidence="1">
        <name>Mg(2+)</name>
        <dbReference type="ChEBI" id="CHEBI:18420"/>
    </cofactor>
    <text evidence="1">Binds 2 magnesium ions per subunit.</text>
</comment>
<dbReference type="Gene3D" id="1.10.4080.10">
    <property type="entry name" value="ADP-ribosylation/Crystallin J1"/>
    <property type="match status" value="1"/>
</dbReference>
<proteinExistence type="predicted"/>
<dbReference type="InterPro" id="IPR005502">
    <property type="entry name" value="Ribosyl_crysJ1"/>
</dbReference>
<comment type="caution">
    <text evidence="2">The sequence shown here is derived from an EMBL/GenBank/DDBJ whole genome shotgun (WGS) entry which is preliminary data.</text>
</comment>